<feature type="compositionally biased region" description="Basic residues" evidence="1">
    <location>
        <begin position="1"/>
        <end position="15"/>
    </location>
</feature>
<reference evidence="2 3" key="1">
    <citation type="submission" date="2019-08" db="EMBL/GenBank/DDBJ databases">
        <title>Whole genome of Aphis craccivora.</title>
        <authorList>
            <person name="Voronova N.V."/>
            <person name="Shulinski R.S."/>
            <person name="Bandarenka Y.V."/>
            <person name="Zhorov D.G."/>
            <person name="Warner D."/>
        </authorList>
    </citation>
    <scope>NUCLEOTIDE SEQUENCE [LARGE SCALE GENOMIC DNA]</scope>
    <source>
        <strain evidence="2">180601</strain>
        <tissue evidence="2">Whole Body</tissue>
    </source>
</reference>
<protein>
    <submittedName>
        <fullName evidence="2">Uncharacterized protein</fullName>
    </submittedName>
</protein>
<proteinExistence type="predicted"/>
<dbReference type="Proteomes" id="UP000478052">
    <property type="component" value="Unassembled WGS sequence"/>
</dbReference>
<evidence type="ECO:0000313" key="3">
    <source>
        <dbReference type="Proteomes" id="UP000478052"/>
    </source>
</evidence>
<accession>A0A6G0VXB9</accession>
<feature type="region of interest" description="Disordered" evidence="1">
    <location>
        <begin position="1"/>
        <end position="56"/>
    </location>
</feature>
<evidence type="ECO:0000256" key="1">
    <source>
        <dbReference type="SAM" id="MobiDB-lite"/>
    </source>
</evidence>
<evidence type="ECO:0000313" key="2">
    <source>
        <dbReference type="EMBL" id="KAF0713335.1"/>
    </source>
</evidence>
<dbReference type="AlphaFoldDB" id="A0A6G0VXB9"/>
<sequence length="95" mass="10767">MFNRRSARTSAKQHIRLFERGTGSPPKTMDVPSRDKCRSSARRVSPSVVSRRRQRPASRLSAAGNLEFVFFQRLNVAQLTCHRSGVCLVCHKNIV</sequence>
<dbReference type="EMBL" id="VUJU01010710">
    <property type="protein sequence ID" value="KAF0713335.1"/>
    <property type="molecule type" value="Genomic_DNA"/>
</dbReference>
<organism evidence="2 3">
    <name type="scientific">Aphis craccivora</name>
    <name type="common">Cowpea aphid</name>
    <dbReference type="NCBI Taxonomy" id="307492"/>
    <lineage>
        <taxon>Eukaryota</taxon>
        <taxon>Metazoa</taxon>
        <taxon>Ecdysozoa</taxon>
        <taxon>Arthropoda</taxon>
        <taxon>Hexapoda</taxon>
        <taxon>Insecta</taxon>
        <taxon>Pterygota</taxon>
        <taxon>Neoptera</taxon>
        <taxon>Paraneoptera</taxon>
        <taxon>Hemiptera</taxon>
        <taxon>Sternorrhyncha</taxon>
        <taxon>Aphidomorpha</taxon>
        <taxon>Aphidoidea</taxon>
        <taxon>Aphididae</taxon>
        <taxon>Aphidini</taxon>
        <taxon>Aphis</taxon>
        <taxon>Aphis</taxon>
    </lineage>
</organism>
<comment type="caution">
    <text evidence="2">The sequence shown here is derived from an EMBL/GenBank/DDBJ whole genome shotgun (WGS) entry which is preliminary data.</text>
</comment>
<keyword evidence="3" id="KW-1185">Reference proteome</keyword>
<gene>
    <name evidence="2" type="ORF">FWK35_00034727</name>
</gene>
<name>A0A6G0VXB9_APHCR</name>